<comment type="catalytic activity">
    <reaction evidence="6">
        <text>L-methionyl-[protein] + [thioredoxin]-disulfide + H2O = L-methionyl-(R)-S-oxide-[protein] + [thioredoxin]-dithiol</text>
        <dbReference type="Rhea" id="RHEA:24164"/>
        <dbReference type="Rhea" id="RHEA-COMP:10698"/>
        <dbReference type="Rhea" id="RHEA-COMP:10700"/>
        <dbReference type="Rhea" id="RHEA-COMP:12313"/>
        <dbReference type="Rhea" id="RHEA-COMP:12314"/>
        <dbReference type="ChEBI" id="CHEBI:15377"/>
        <dbReference type="ChEBI" id="CHEBI:16044"/>
        <dbReference type="ChEBI" id="CHEBI:29950"/>
        <dbReference type="ChEBI" id="CHEBI:45764"/>
        <dbReference type="ChEBI" id="CHEBI:50058"/>
        <dbReference type="EC" id="1.8.4.12"/>
    </reaction>
</comment>
<name>A0ABW6BPW1_9BACT</name>
<sequence>MTEKTEIMKVAKDPSEYNKLTPEEARIIVNKGTEYPGTGEYEHNKAEGVYLCKRCNNPLYTSEYKFDSHCGWPSFDDEITGAVKRVPDADGRRTEIVCANCEAHLGHVFAGEYLTPKNIRHCVNSLSMKFVPVEELEKQ</sequence>
<reference evidence="9" key="1">
    <citation type="journal article" date="2019" name="Int. J. Syst. Evol. Microbiol.">
        <title>The Global Catalogue of Microorganisms (GCM) 10K type strain sequencing project: providing services to taxonomists for standard genome sequencing and annotation.</title>
        <authorList>
            <consortium name="The Broad Institute Genomics Platform"/>
            <consortium name="The Broad Institute Genome Sequencing Center for Infectious Disease"/>
            <person name="Wu L."/>
            <person name="Ma J."/>
        </authorList>
    </citation>
    <scope>NUCLEOTIDE SEQUENCE [LARGE SCALE GENOMIC DNA]</scope>
    <source>
        <strain evidence="9">KCTC 23984</strain>
    </source>
</reference>
<keyword evidence="4" id="KW-0862">Zinc</keyword>
<dbReference type="GO" id="GO:0033743">
    <property type="term" value="F:peptide-methionine (R)-S-oxide reductase activity"/>
    <property type="evidence" value="ECO:0007669"/>
    <property type="project" value="UniProtKB-EC"/>
</dbReference>
<dbReference type="InterPro" id="IPR011057">
    <property type="entry name" value="Mss4-like_sf"/>
</dbReference>
<evidence type="ECO:0000313" key="8">
    <source>
        <dbReference type="EMBL" id="MFD2999864.1"/>
    </source>
</evidence>
<evidence type="ECO:0000256" key="3">
    <source>
        <dbReference type="ARBA" id="ARBA00022723"/>
    </source>
</evidence>
<dbReference type="InterPro" id="IPR028427">
    <property type="entry name" value="Met_Sox_Rdtase_MsrB"/>
</dbReference>
<evidence type="ECO:0000256" key="6">
    <source>
        <dbReference type="ARBA" id="ARBA00048488"/>
    </source>
</evidence>
<evidence type="ECO:0000256" key="5">
    <source>
        <dbReference type="ARBA" id="ARBA00023002"/>
    </source>
</evidence>
<evidence type="ECO:0000256" key="2">
    <source>
        <dbReference type="ARBA" id="ARBA00012499"/>
    </source>
</evidence>
<evidence type="ECO:0000313" key="9">
    <source>
        <dbReference type="Proteomes" id="UP001597641"/>
    </source>
</evidence>
<dbReference type="NCBIfam" id="TIGR00357">
    <property type="entry name" value="peptide-methionine (R)-S-oxide reductase MsrB"/>
    <property type="match status" value="1"/>
</dbReference>
<protein>
    <recommendedName>
        <fullName evidence="2">peptide-methionine (R)-S-oxide reductase</fullName>
        <ecNumber evidence="2">1.8.4.12</ecNumber>
    </recommendedName>
</protein>
<keyword evidence="5 8" id="KW-0560">Oxidoreductase</keyword>
<comment type="caution">
    <text evidence="8">The sequence shown here is derived from an EMBL/GenBank/DDBJ whole genome shotgun (WGS) entry which is preliminary data.</text>
</comment>
<dbReference type="InterPro" id="IPR002579">
    <property type="entry name" value="Met_Sox_Rdtase_MsrB_dom"/>
</dbReference>
<dbReference type="EC" id="1.8.4.12" evidence="2"/>
<evidence type="ECO:0000256" key="1">
    <source>
        <dbReference type="ARBA" id="ARBA00001947"/>
    </source>
</evidence>
<keyword evidence="9" id="KW-1185">Reference proteome</keyword>
<dbReference type="NCBIfam" id="NF004036">
    <property type="entry name" value="PRK05508.1"/>
    <property type="match status" value="1"/>
</dbReference>
<dbReference type="SUPFAM" id="SSF51316">
    <property type="entry name" value="Mss4-like"/>
    <property type="match status" value="1"/>
</dbReference>
<dbReference type="PROSITE" id="PS51790">
    <property type="entry name" value="MSRB"/>
    <property type="match status" value="1"/>
</dbReference>
<evidence type="ECO:0000259" key="7">
    <source>
        <dbReference type="PROSITE" id="PS51790"/>
    </source>
</evidence>
<proteinExistence type="predicted"/>
<gene>
    <name evidence="8" type="ORF">ACFS7Z_05805</name>
</gene>
<accession>A0ABW6BPW1</accession>
<organism evidence="8 9">
    <name type="scientific">Pontibacter toksunensis</name>
    <dbReference type="NCBI Taxonomy" id="1332631"/>
    <lineage>
        <taxon>Bacteria</taxon>
        <taxon>Pseudomonadati</taxon>
        <taxon>Bacteroidota</taxon>
        <taxon>Cytophagia</taxon>
        <taxon>Cytophagales</taxon>
        <taxon>Hymenobacteraceae</taxon>
        <taxon>Pontibacter</taxon>
    </lineage>
</organism>
<dbReference type="PANTHER" id="PTHR46081:SF8">
    <property type="entry name" value="PEPTIDE METHIONINE SULFOXIDE REDUCTASE 2"/>
    <property type="match status" value="1"/>
</dbReference>
<dbReference type="Gene3D" id="2.170.150.20">
    <property type="entry name" value="Peptide methionine sulfoxide reductase"/>
    <property type="match status" value="1"/>
</dbReference>
<dbReference type="EMBL" id="JBHUOX010000003">
    <property type="protein sequence ID" value="MFD2999864.1"/>
    <property type="molecule type" value="Genomic_DNA"/>
</dbReference>
<dbReference type="Pfam" id="PF01641">
    <property type="entry name" value="SelR"/>
    <property type="match status" value="1"/>
</dbReference>
<dbReference type="PANTHER" id="PTHR46081">
    <property type="entry name" value="PEPTIDE METHIONINE SULFOXIDE REDUCTASE 2"/>
    <property type="match status" value="1"/>
</dbReference>
<evidence type="ECO:0000256" key="4">
    <source>
        <dbReference type="ARBA" id="ARBA00022833"/>
    </source>
</evidence>
<feature type="domain" description="MsrB" evidence="7">
    <location>
        <begin position="13"/>
        <end position="133"/>
    </location>
</feature>
<comment type="cofactor">
    <cofactor evidence="1">
        <name>Zn(2+)</name>
        <dbReference type="ChEBI" id="CHEBI:29105"/>
    </cofactor>
</comment>
<keyword evidence="3" id="KW-0479">Metal-binding</keyword>
<dbReference type="Proteomes" id="UP001597641">
    <property type="component" value="Unassembled WGS sequence"/>
</dbReference>